<evidence type="ECO:0000256" key="3">
    <source>
        <dbReference type="ARBA" id="ARBA00022490"/>
    </source>
</evidence>
<evidence type="ECO:0000256" key="9">
    <source>
        <dbReference type="ARBA" id="ARBA00047944"/>
    </source>
</evidence>
<dbReference type="Gene3D" id="3.40.1280.10">
    <property type="match status" value="1"/>
</dbReference>
<keyword evidence="7 10" id="KW-0949">S-adenosyl-L-methionine</keyword>
<dbReference type="EC" id="2.1.1.193" evidence="10"/>
<dbReference type="InterPro" id="IPR015947">
    <property type="entry name" value="PUA-like_sf"/>
</dbReference>
<reference evidence="12 13" key="1">
    <citation type="journal article" date="2016" name="Nat. Commun.">
        <title>Thousands of microbial genomes shed light on interconnected biogeochemical processes in an aquifer system.</title>
        <authorList>
            <person name="Anantharaman K."/>
            <person name="Brown C.T."/>
            <person name="Hug L.A."/>
            <person name="Sharon I."/>
            <person name="Castelle C.J."/>
            <person name="Probst A.J."/>
            <person name="Thomas B.C."/>
            <person name="Singh A."/>
            <person name="Wilkins M.J."/>
            <person name="Karaoz U."/>
            <person name="Brodie E.L."/>
            <person name="Williams K.H."/>
            <person name="Hubbard S.S."/>
            <person name="Banfield J.F."/>
        </authorList>
    </citation>
    <scope>NUCLEOTIDE SEQUENCE [LARGE SCALE GENOMIC DNA]</scope>
</reference>
<dbReference type="EMBL" id="MHWT01000003">
    <property type="protein sequence ID" value="OHB13127.1"/>
    <property type="molecule type" value="Genomic_DNA"/>
</dbReference>
<accession>A0A1G2UUN4</accession>
<dbReference type="InterPro" id="IPR029028">
    <property type="entry name" value="Alpha/beta_knot_MTases"/>
</dbReference>
<comment type="subcellular location">
    <subcellularLocation>
        <location evidence="1 10">Cytoplasm</location>
    </subcellularLocation>
</comment>
<feature type="domain" description="Ribosomal RNA small subunit methyltransferase E methyltransferase" evidence="11">
    <location>
        <begin position="79"/>
        <end position="236"/>
    </location>
</feature>
<evidence type="ECO:0000256" key="7">
    <source>
        <dbReference type="ARBA" id="ARBA00022691"/>
    </source>
</evidence>
<dbReference type="InterPro" id="IPR006700">
    <property type="entry name" value="RsmE"/>
</dbReference>
<evidence type="ECO:0000313" key="12">
    <source>
        <dbReference type="EMBL" id="OHB13127.1"/>
    </source>
</evidence>
<dbReference type="GO" id="GO:0070042">
    <property type="term" value="F:rRNA (uridine-N3-)-methyltransferase activity"/>
    <property type="evidence" value="ECO:0007669"/>
    <property type="project" value="TreeGrafter"/>
</dbReference>
<dbReference type="PIRSF" id="PIRSF015601">
    <property type="entry name" value="MTase_slr0722"/>
    <property type="match status" value="1"/>
</dbReference>
<evidence type="ECO:0000256" key="5">
    <source>
        <dbReference type="ARBA" id="ARBA00022603"/>
    </source>
</evidence>
<dbReference type="AlphaFoldDB" id="A0A1G2UUN4"/>
<dbReference type="PANTHER" id="PTHR30027">
    <property type="entry name" value="RIBOSOMAL RNA SMALL SUBUNIT METHYLTRANSFERASE E"/>
    <property type="match status" value="1"/>
</dbReference>
<dbReference type="NCBIfam" id="TIGR00046">
    <property type="entry name" value="RsmE family RNA methyltransferase"/>
    <property type="match status" value="1"/>
</dbReference>
<dbReference type="SUPFAM" id="SSF75217">
    <property type="entry name" value="alpha/beta knot"/>
    <property type="match status" value="1"/>
</dbReference>
<keyword evidence="6 10" id="KW-0808">Transferase</keyword>
<gene>
    <name evidence="12" type="ORF">A3G99_00145</name>
</gene>
<evidence type="ECO:0000256" key="1">
    <source>
        <dbReference type="ARBA" id="ARBA00004496"/>
    </source>
</evidence>
<dbReference type="InterPro" id="IPR029026">
    <property type="entry name" value="tRNA_m1G_MTases_N"/>
</dbReference>
<comment type="catalytic activity">
    <reaction evidence="9 10">
        <text>uridine(1498) in 16S rRNA + S-adenosyl-L-methionine = N(3)-methyluridine(1498) in 16S rRNA + S-adenosyl-L-homocysteine + H(+)</text>
        <dbReference type="Rhea" id="RHEA:42920"/>
        <dbReference type="Rhea" id="RHEA-COMP:10283"/>
        <dbReference type="Rhea" id="RHEA-COMP:10284"/>
        <dbReference type="ChEBI" id="CHEBI:15378"/>
        <dbReference type="ChEBI" id="CHEBI:57856"/>
        <dbReference type="ChEBI" id="CHEBI:59789"/>
        <dbReference type="ChEBI" id="CHEBI:65315"/>
        <dbReference type="ChEBI" id="CHEBI:74502"/>
        <dbReference type="EC" id="2.1.1.193"/>
    </reaction>
</comment>
<keyword evidence="4 10" id="KW-0698">rRNA processing</keyword>
<keyword evidence="3 10" id="KW-0963">Cytoplasm</keyword>
<evidence type="ECO:0000313" key="13">
    <source>
        <dbReference type="Proteomes" id="UP000176558"/>
    </source>
</evidence>
<comment type="caution">
    <text evidence="12">The sequence shown here is derived from an EMBL/GenBank/DDBJ whole genome shotgun (WGS) entry which is preliminary data.</text>
</comment>
<evidence type="ECO:0000259" key="11">
    <source>
        <dbReference type="Pfam" id="PF04452"/>
    </source>
</evidence>
<dbReference type="CDD" id="cd18084">
    <property type="entry name" value="RsmE-like"/>
    <property type="match status" value="1"/>
</dbReference>
<dbReference type="GO" id="GO:0005737">
    <property type="term" value="C:cytoplasm"/>
    <property type="evidence" value="ECO:0007669"/>
    <property type="project" value="UniProtKB-SubCell"/>
</dbReference>
<evidence type="ECO:0000256" key="4">
    <source>
        <dbReference type="ARBA" id="ARBA00022552"/>
    </source>
</evidence>
<evidence type="ECO:0000256" key="2">
    <source>
        <dbReference type="ARBA" id="ARBA00005528"/>
    </source>
</evidence>
<keyword evidence="5 10" id="KW-0489">Methyltransferase</keyword>
<dbReference type="PANTHER" id="PTHR30027:SF3">
    <property type="entry name" value="16S RRNA (URACIL(1498)-N(3))-METHYLTRANSFERASE"/>
    <property type="match status" value="1"/>
</dbReference>
<dbReference type="InterPro" id="IPR046886">
    <property type="entry name" value="RsmE_MTase_dom"/>
</dbReference>
<dbReference type="Pfam" id="PF04452">
    <property type="entry name" value="Methyltrans_RNA"/>
    <property type="match status" value="1"/>
</dbReference>
<sequence length="238" mass="26548">MRLHRFYVKIPITLERFDISDRDLIHQWRTVFRYNVGSQVILFDGGGTDHLCMITSLRNLGATVEVIEKKNPPAGGPKINLWLCVGIIKKDNFELAVEKATELGVSHIIPVLCERSEKKNINMERLEKIAIESSEQSGRGDIPVIHAILELPELLESGILPKNKILLNLEGDYIGDVLKNDPPVGGRKDLAVFIGPEGGWSERELQKFTEHKIQNVSLGSQILRAETASIAIASLLLL</sequence>
<evidence type="ECO:0000256" key="6">
    <source>
        <dbReference type="ARBA" id="ARBA00022679"/>
    </source>
</evidence>
<dbReference type="GO" id="GO:0070475">
    <property type="term" value="P:rRNA base methylation"/>
    <property type="evidence" value="ECO:0007669"/>
    <property type="project" value="TreeGrafter"/>
</dbReference>
<dbReference type="Proteomes" id="UP000176558">
    <property type="component" value="Unassembled WGS sequence"/>
</dbReference>
<organism evidence="12 13">
    <name type="scientific">Candidatus Zambryskibacteria bacterium RIFCSPLOWO2_12_FULL_39_23</name>
    <dbReference type="NCBI Taxonomy" id="1802776"/>
    <lineage>
        <taxon>Bacteria</taxon>
        <taxon>Candidatus Zambryskiibacteriota</taxon>
    </lineage>
</organism>
<comment type="similarity">
    <text evidence="2 10">Belongs to the RNA methyltransferase RsmE family.</text>
</comment>
<name>A0A1G2UUN4_9BACT</name>
<protein>
    <recommendedName>
        <fullName evidence="10">Ribosomal RNA small subunit methyltransferase E</fullName>
        <ecNumber evidence="10">2.1.1.193</ecNumber>
    </recommendedName>
</protein>
<proteinExistence type="inferred from homology"/>
<comment type="function">
    <text evidence="8 10">Specifically methylates the N3 position of the uracil ring of uridine 1498 (m3U1498) in 16S rRNA. Acts on the fully assembled 30S ribosomal subunit.</text>
</comment>
<evidence type="ECO:0000256" key="10">
    <source>
        <dbReference type="PIRNR" id="PIRNR015601"/>
    </source>
</evidence>
<evidence type="ECO:0000256" key="8">
    <source>
        <dbReference type="ARBA" id="ARBA00025699"/>
    </source>
</evidence>
<dbReference type="SUPFAM" id="SSF88697">
    <property type="entry name" value="PUA domain-like"/>
    <property type="match status" value="1"/>
</dbReference>